<reference evidence="1 2" key="1">
    <citation type="submission" date="2012-04" db="EMBL/GenBank/DDBJ databases">
        <authorList>
            <person name="Genoscope - CEA"/>
        </authorList>
    </citation>
    <scope>NUCLEOTIDE SEQUENCE [LARGE SCALE GENOMIC DNA]</scope>
    <source>
        <strain evidence="1 2">9717</strain>
    </source>
</reference>
<name>I4FKU9_MICAE</name>
<evidence type="ECO:0000313" key="2">
    <source>
        <dbReference type="Proteomes" id="UP000003172"/>
    </source>
</evidence>
<evidence type="ECO:0000313" key="1">
    <source>
        <dbReference type="EMBL" id="CCH96274.1"/>
    </source>
</evidence>
<dbReference type="Proteomes" id="UP000003172">
    <property type="component" value="Unassembled WGS sequence"/>
</dbReference>
<dbReference type="AlphaFoldDB" id="I4FKU9"/>
<dbReference type="EMBL" id="CAII01000090">
    <property type="protein sequence ID" value="CCH96274.1"/>
    <property type="molecule type" value="Genomic_DNA"/>
</dbReference>
<proteinExistence type="predicted"/>
<accession>I4FKU9</accession>
<gene>
    <name evidence="1" type="ORF">MICAB_180003</name>
</gene>
<protein>
    <submittedName>
        <fullName evidence="1">Uncharacterized protein</fullName>
    </submittedName>
</protein>
<organism evidence="1 2">
    <name type="scientific">Microcystis aeruginosa PCC 9717</name>
    <dbReference type="NCBI Taxonomy" id="1160286"/>
    <lineage>
        <taxon>Bacteria</taxon>
        <taxon>Bacillati</taxon>
        <taxon>Cyanobacteriota</taxon>
        <taxon>Cyanophyceae</taxon>
        <taxon>Oscillatoriophycideae</taxon>
        <taxon>Chroococcales</taxon>
        <taxon>Microcystaceae</taxon>
        <taxon>Microcystis</taxon>
    </lineage>
</organism>
<dbReference type="HOGENOM" id="CLU_3027197_0_0_3"/>
<comment type="caution">
    <text evidence="1">The sequence shown here is derived from an EMBL/GenBank/DDBJ whole genome shotgun (WGS) entry which is preliminary data.</text>
</comment>
<sequence length="55" mass="6194">MTVPLSISYIFLNIKFDKKRKVCYVAQGGSLGGLNTFGIWYHVECSDLSDSTDFQ</sequence>